<dbReference type="HOGENOM" id="CLU_069133_0_0_9"/>
<comment type="caution">
    <text evidence="1">The sequence shown here is derived from an EMBL/GenBank/DDBJ whole genome shotgun (WGS) entry which is preliminary data.</text>
</comment>
<dbReference type="SUPFAM" id="SSF52200">
    <property type="entry name" value="Toll/Interleukin receptor TIR domain"/>
    <property type="match status" value="1"/>
</dbReference>
<gene>
    <name evidence="1" type="ORF">CLOSPI_01540</name>
</gene>
<evidence type="ECO:0008006" key="3">
    <source>
        <dbReference type="Google" id="ProtNLM"/>
    </source>
</evidence>
<dbReference type="Gene3D" id="3.40.50.10140">
    <property type="entry name" value="Toll/interleukin-1 receptor homology (TIR) domain"/>
    <property type="match status" value="1"/>
</dbReference>
<keyword evidence="2" id="KW-1185">Reference proteome</keyword>
<dbReference type="Proteomes" id="UP000004910">
    <property type="component" value="Unassembled WGS sequence"/>
</dbReference>
<reference evidence="1" key="1">
    <citation type="submission" date="2008-02" db="EMBL/GenBank/DDBJ databases">
        <authorList>
            <person name="Fulton L."/>
            <person name="Clifton S."/>
            <person name="Fulton B."/>
            <person name="Xu J."/>
            <person name="Minx P."/>
            <person name="Pepin K.H."/>
            <person name="Johnson M."/>
            <person name="Thiruvilangam P."/>
            <person name="Bhonagiri V."/>
            <person name="Nash W.E."/>
            <person name="Mardis E.R."/>
            <person name="Wilson R.K."/>
        </authorList>
    </citation>
    <scope>NUCLEOTIDE SEQUENCE [LARGE SCALE GENOMIC DNA]</scope>
    <source>
        <strain evidence="1">DSM 1552</strain>
    </source>
</reference>
<proteinExistence type="predicted"/>
<accession>B1C2S8</accession>
<organism evidence="1 2">
    <name type="scientific">Thomasclavelia spiroformis DSM 1552</name>
    <dbReference type="NCBI Taxonomy" id="428126"/>
    <lineage>
        <taxon>Bacteria</taxon>
        <taxon>Bacillati</taxon>
        <taxon>Bacillota</taxon>
        <taxon>Erysipelotrichia</taxon>
        <taxon>Erysipelotrichales</taxon>
        <taxon>Coprobacillaceae</taxon>
        <taxon>Thomasclavelia</taxon>
    </lineage>
</organism>
<dbReference type="eggNOG" id="ENOG5032GI2">
    <property type="taxonomic scope" value="Bacteria"/>
</dbReference>
<sequence length="284" mass="33443">MYRCFKLSLDQWEFKNNHKQFLDNCKTCGIELKENLVNAFDSILNASIDGNGVISGENFIDSWFPIDNYDVFLSYSHDDEELALLLAGFLKYQFGLRVFIDELFWGSADDLLHKLDDKYCKTKEGNYDYRKRNFTTTHVHAMLSTAIARTINNSEVIIFLNSEKSIYKVREEVNVGQTLSPWIYEEIIFTTVIGEREWYEHRLDELKESTINFQKSMEISYLVPNEHLIPIQYNDLCEWIKLWEERKDNGNGPYGNICLKPNEKIRHPLNVLYDFKCGYDIKCS</sequence>
<dbReference type="EMBL" id="ABIK02000010">
    <property type="protein sequence ID" value="EDS74763.1"/>
    <property type="molecule type" value="Genomic_DNA"/>
</dbReference>
<dbReference type="InterPro" id="IPR035897">
    <property type="entry name" value="Toll_tir_struct_dom_sf"/>
</dbReference>
<protein>
    <recommendedName>
        <fullName evidence="3">TIR domain-containing protein</fullName>
    </recommendedName>
</protein>
<dbReference type="RefSeq" id="WP_004610054.1">
    <property type="nucleotide sequence ID" value="NZ_CP102275.1"/>
</dbReference>
<dbReference type="AlphaFoldDB" id="B1C2S8"/>
<evidence type="ECO:0000313" key="1">
    <source>
        <dbReference type="EMBL" id="EDS74763.1"/>
    </source>
</evidence>
<evidence type="ECO:0000313" key="2">
    <source>
        <dbReference type="Proteomes" id="UP000004910"/>
    </source>
</evidence>
<dbReference type="OrthoDB" id="6971689at2"/>
<reference evidence="1" key="2">
    <citation type="submission" date="2014-06" db="EMBL/GenBank/DDBJ databases">
        <title>Draft genome sequence of Clostridium spiroforme (DSM 1552).</title>
        <authorList>
            <person name="Sudarsanam P."/>
            <person name="Ley R."/>
            <person name="Guruge J."/>
            <person name="Turnbaugh P.J."/>
            <person name="Mahowald M."/>
            <person name="Liep D."/>
            <person name="Gordon J."/>
        </authorList>
    </citation>
    <scope>NUCLEOTIDE SEQUENCE</scope>
    <source>
        <strain evidence="1">DSM 1552</strain>
    </source>
</reference>
<dbReference type="STRING" id="428126.CLOSPI_01540"/>
<name>B1C2S8_9FIRM</name>
<dbReference type="GeneID" id="94017174"/>